<dbReference type="OrthoDB" id="26681at2759"/>
<dbReference type="SMART" id="SM01026">
    <property type="entry name" value="Beach"/>
    <property type="match status" value="1"/>
</dbReference>
<dbReference type="GO" id="GO:0003676">
    <property type="term" value="F:nucleic acid binding"/>
    <property type="evidence" value="ECO:0007669"/>
    <property type="project" value="InterPro"/>
</dbReference>
<dbReference type="Proteomes" id="UP000683360">
    <property type="component" value="Unassembled WGS sequence"/>
</dbReference>
<dbReference type="InterPro" id="IPR036372">
    <property type="entry name" value="BEACH_dom_sf"/>
</dbReference>
<dbReference type="InterPro" id="IPR000409">
    <property type="entry name" value="BEACH_dom"/>
</dbReference>
<dbReference type="GO" id="GO:0016020">
    <property type="term" value="C:membrane"/>
    <property type="evidence" value="ECO:0007669"/>
    <property type="project" value="TreeGrafter"/>
</dbReference>
<keyword evidence="5" id="KW-1185">Reference proteome</keyword>
<dbReference type="CDD" id="cd09275">
    <property type="entry name" value="RNase_HI_RT_DIRS1"/>
    <property type="match status" value="1"/>
</dbReference>
<protein>
    <submittedName>
        <fullName evidence="4">NEBL1_2</fullName>
    </submittedName>
</protein>
<name>A0A8S3RKV0_MYTED</name>
<dbReference type="Gene3D" id="1.10.1540.10">
    <property type="entry name" value="BEACH domain"/>
    <property type="match status" value="1"/>
</dbReference>
<dbReference type="GO" id="GO:0019901">
    <property type="term" value="F:protein kinase binding"/>
    <property type="evidence" value="ECO:0007669"/>
    <property type="project" value="TreeGrafter"/>
</dbReference>
<dbReference type="Pfam" id="PF14844">
    <property type="entry name" value="PH_BEACH"/>
    <property type="match status" value="1"/>
</dbReference>
<dbReference type="CDD" id="cd01201">
    <property type="entry name" value="PH_BEACH"/>
    <property type="match status" value="1"/>
</dbReference>
<dbReference type="InterPro" id="IPR023362">
    <property type="entry name" value="PH-BEACH_dom"/>
</dbReference>
<dbReference type="CDD" id="cd06071">
    <property type="entry name" value="Beach"/>
    <property type="match status" value="1"/>
</dbReference>
<dbReference type="Gene3D" id="3.30.420.10">
    <property type="entry name" value="Ribonuclease H-like superfamily/Ribonuclease H"/>
    <property type="match status" value="1"/>
</dbReference>
<feature type="domain" description="BEACH" evidence="2">
    <location>
        <begin position="1941"/>
        <end position="2225"/>
    </location>
</feature>
<dbReference type="PROSITE" id="PS50197">
    <property type="entry name" value="BEACH"/>
    <property type="match status" value="1"/>
</dbReference>
<feature type="compositionally biased region" description="Basic and acidic residues" evidence="1">
    <location>
        <begin position="1232"/>
        <end position="1243"/>
    </location>
</feature>
<comment type="caution">
    <text evidence="4">The sequence shown here is derived from an EMBL/GenBank/DDBJ whole genome shotgun (WGS) entry which is preliminary data.</text>
</comment>
<dbReference type="Gene3D" id="2.30.29.30">
    <property type="entry name" value="Pleckstrin-homology domain (PH domain)/Phosphotyrosine-binding domain (PTB)"/>
    <property type="match status" value="1"/>
</dbReference>
<gene>
    <name evidence="4" type="ORF">MEDL_21270</name>
</gene>
<feature type="region of interest" description="Disordered" evidence="1">
    <location>
        <begin position="1"/>
        <end position="24"/>
    </location>
</feature>
<dbReference type="InterPro" id="IPR011993">
    <property type="entry name" value="PH-like_dom_sf"/>
</dbReference>
<dbReference type="GO" id="GO:0005829">
    <property type="term" value="C:cytosol"/>
    <property type="evidence" value="ECO:0007669"/>
    <property type="project" value="TreeGrafter"/>
</dbReference>
<dbReference type="Pfam" id="PF16057">
    <property type="entry name" value="DUF4800"/>
    <property type="match status" value="1"/>
</dbReference>
<dbReference type="Pfam" id="PF15787">
    <property type="entry name" value="DUF4704"/>
    <property type="match status" value="1"/>
</dbReference>
<feature type="region of interest" description="Disordered" evidence="1">
    <location>
        <begin position="241"/>
        <end position="266"/>
    </location>
</feature>
<sequence>MRDEAHIPFASPSKPKKPSSTFEASCGISQDTVSSHSSFPESGHMAFALQFINEGIANSASEKVANNNISGFGMSSFSDQVKYKDFDIFDSSLGRLVPIYDKPLSSLLGKKPVDGLRLTQPVWSKTENLLRSAEHFLAASLLNSDIWLFQLNIFFNWIRYGCSSTGHLLNNKDKYDFFQQKLFQQKAEFLENISVAESLKDSLLQSPLIDKMFGLSVQQVQEELSKTLLQSKLMYKLTMARGGPPSSAKKRKNNYCKPQNKSHNSCKSSASQEWEALIPITQPLFPHLQWWLVRENVMRGGPMSVSSSSQSNIIHRCLHPGLGGISGGLTISGVWNQDLLEEHINVLEMKAVLLALNHFQLSLKNQSVILATDNTTVVAYLKNQGGTHSPSLYQITRDILLLCFQLQVHLVVKHIAGHLNILADTLSRSFAPVNTKWELHQVVFKAVTLHWGSPQIDLFATSLNHKLATFVSPVPDPKSYAVDAMSLSWKGMFGPSAPIMCLSSSSTCESRHSVSNQGQGSLPKSGKTSSACLASLRDKSSVTLLTDPAFLAKNQIPDKGAEPVVIPALPSDSISVLLCPPFSSCYIGSPCPKSALAAIADQIDSNTNAEVKKKSPFKFIFPGQSKPSTEPGVKTVATGTQNEEWGSPIVLHGQIGSVCLFHDVITPSQIKTLYTLGPNKMNIFDDDDHTELNDLVNKSVLYYSAKAHKDGVVVDLTGNLHHGHLIGQCCVTWDIKDVINCIGGIQVLFPLLEQVNKSPIPENDEVTTLSNPVTISPTDDDWLLIRPSSSYADSKLEQNQAAGFLTLLRHMLHTSSTNRDTFTRINAAATIGAILQKVNCKLIDVHVLMSAQLLVDMATTTSRTLLQHLYQYILFDFRIWSKSHFPIRIGHIQYLSTIIKDDKKYFRKKFGVQFILDVIRMYYSSVRDSGLSSEDSKQIRVSLFSLVKFYIAREVTADELLHIIGFLVVAREENMICEILDVLISLLENPRKQDQLFLLLFEADMGEMLYGLLVHQGYSVVFYEKIVKVLYLLLKSDKVYEKSKTRLRLAEYTSQNYNSVLAILQLIHTCGSDIKLEATKQIISLLVSRPNAAKSFAKQLGWQESLVKLFIFRTFPDLPVNNSDHQLSSNLISEVTKSEITSDSTVFCSTVESDDVDNSQCDVSTICDNHKPGKHPDNLNLFLVCDNVSLTFTQDSGTPMFLNHIDDFNSSSEDLRLRSMSRSSTASLEDLSSSRRSQDRDSRISGFSINGPVDMNASISSFSDSRRSSGNLENEDLQQALDKLGIQSYLKDSGERLEEVCQNVIVILLMIMTKGVEGSNTDAWKERIQVFTWIDRIAEDNELIRPAIELKRRLFEMLVEANATEIRESGQALAGPSENARELIKFVRYFMLTEPSDDKFSVTLIEDVMSLMDNLAVWDVESDGGWKEMARLGLNLLILYGQFPDVEVGGSTGVKSTDTVWSVSDVEVARLGLNLLILYGQFPDVEVGGSSGLNLLILYGQFPNVEVAGLGLNLLKMNGQFPDVEVGGSSGVKSTDTKCAVAAAKLHMLVQTKLISSSAEASYLIGNLNSTIQQAVKDKTDNYSFLITVMKALIEKAHTLLSLDMQLPNLPTLSRSPSFFDDFKSYCFSEEWKIFMENYVTPQMEHFTESAFNEVDQDTKLFWSDCKKLMMENFHKRNREQGESKLKFQSQIFDVYKNKAINEERRFQNVAIHMKNQYSSTVRQWRASKRFFTGETGAWAERSQGALQWKMSNQENFSRMRVKLIPNYNFDLHVEASRQRDNIGVNDLDPSDQLKQLTVTKEALVSKENIADDIIGDEEWTAVNPDGTDGPNDKEKLVLSEECQLITMVNVYQGRLEVTTTHVYFFDCSTNKEEGGEDFKWALSQLREIHFRRYNLRRSALELFLIDQTNYFLNFQKKVRNKVYSRILTLRPPNLIYFGSRSPAELLKSSGLSQKWVHREITNFEYLMQLNTIAGRTYNDLSQYPVFPWIISDYESDTLNLNSCTVYRDLSKPIGAVNPKNEEILREKFETFEDPSGVIEKFHYGTHYSNAAGVMHYLLRMEPFTALHIELQGDRFDVTDRQFHSVPGTYKMLMENPNDVKELIPEFFYLPEFLVNENGFDLGKLQITREQVNDVKLPKWAESPEDFVHKNMLALESEYVSENLQNWIDLIFGYKQKGPAAAEALNVFYYCTYEVLGPAARSFKMFSITVHMKVGFTVMSSSVDI</sequence>
<dbReference type="PANTHER" id="PTHR13743">
    <property type="entry name" value="BEIGE/BEACH-RELATED"/>
    <property type="match status" value="1"/>
</dbReference>
<dbReference type="Pfam" id="PF02138">
    <property type="entry name" value="Beach"/>
    <property type="match status" value="1"/>
</dbReference>
<dbReference type="InterPro" id="IPR050865">
    <property type="entry name" value="BEACH_Domain"/>
</dbReference>
<dbReference type="PROSITE" id="PS51783">
    <property type="entry name" value="PH_BEACH"/>
    <property type="match status" value="1"/>
</dbReference>
<dbReference type="SUPFAM" id="SSF81837">
    <property type="entry name" value="BEACH domain"/>
    <property type="match status" value="1"/>
</dbReference>
<feature type="domain" description="BEACH-type PH" evidence="3">
    <location>
        <begin position="1832"/>
        <end position="1928"/>
    </location>
</feature>
<evidence type="ECO:0000259" key="2">
    <source>
        <dbReference type="PROSITE" id="PS50197"/>
    </source>
</evidence>
<proteinExistence type="predicted"/>
<feature type="region of interest" description="Disordered" evidence="1">
    <location>
        <begin position="1226"/>
        <end position="1249"/>
    </location>
</feature>
<dbReference type="SUPFAM" id="SSF50729">
    <property type="entry name" value="PH domain-like"/>
    <property type="match status" value="1"/>
</dbReference>
<dbReference type="InterPro" id="IPR036397">
    <property type="entry name" value="RNaseH_sf"/>
</dbReference>
<dbReference type="InterPro" id="IPR031570">
    <property type="entry name" value="NBEA/BDCP_DUF4704"/>
</dbReference>
<evidence type="ECO:0000313" key="4">
    <source>
        <dbReference type="EMBL" id="CAG2206968.1"/>
    </source>
</evidence>
<dbReference type="EMBL" id="CAJPWZ010001066">
    <property type="protein sequence ID" value="CAG2206968.1"/>
    <property type="molecule type" value="Genomic_DNA"/>
</dbReference>
<organism evidence="4 5">
    <name type="scientific">Mytilus edulis</name>
    <name type="common">Blue mussel</name>
    <dbReference type="NCBI Taxonomy" id="6550"/>
    <lineage>
        <taxon>Eukaryota</taxon>
        <taxon>Metazoa</taxon>
        <taxon>Spiralia</taxon>
        <taxon>Lophotrochozoa</taxon>
        <taxon>Mollusca</taxon>
        <taxon>Bivalvia</taxon>
        <taxon>Autobranchia</taxon>
        <taxon>Pteriomorphia</taxon>
        <taxon>Mytilida</taxon>
        <taxon>Mytiloidea</taxon>
        <taxon>Mytilidae</taxon>
        <taxon>Mytilinae</taxon>
        <taxon>Mytilus</taxon>
    </lineage>
</organism>
<dbReference type="GO" id="GO:0008104">
    <property type="term" value="P:intracellular protein localization"/>
    <property type="evidence" value="ECO:0007669"/>
    <property type="project" value="TreeGrafter"/>
</dbReference>
<reference evidence="4" key="1">
    <citation type="submission" date="2021-03" db="EMBL/GenBank/DDBJ databases">
        <authorList>
            <person name="Bekaert M."/>
        </authorList>
    </citation>
    <scope>NUCLEOTIDE SEQUENCE</scope>
</reference>
<evidence type="ECO:0000313" key="5">
    <source>
        <dbReference type="Proteomes" id="UP000683360"/>
    </source>
</evidence>
<dbReference type="PANTHER" id="PTHR13743:SF112">
    <property type="entry name" value="BEACH DOMAIN-CONTAINING PROTEIN"/>
    <property type="match status" value="1"/>
</dbReference>
<feature type="compositionally biased region" description="Polar residues" evidence="1">
    <location>
        <begin position="256"/>
        <end position="266"/>
    </location>
</feature>
<accession>A0A8S3RKV0</accession>
<evidence type="ECO:0000259" key="3">
    <source>
        <dbReference type="PROSITE" id="PS51783"/>
    </source>
</evidence>
<evidence type="ECO:0000256" key="1">
    <source>
        <dbReference type="SAM" id="MobiDB-lite"/>
    </source>
</evidence>